<dbReference type="Gene3D" id="3.70.10.10">
    <property type="match status" value="1"/>
</dbReference>
<organism evidence="2 3">
    <name type="scientific">Vanrija humicola</name>
    <name type="common">Yeast</name>
    <name type="synonym">Cryptococcus humicola</name>
    <dbReference type="NCBI Taxonomy" id="5417"/>
    <lineage>
        <taxon>Eukaryota</taxon>
        <taxon>Fungi</taxon>
        <taxon>Dikarya</taxon>
        <taxon>Basidiomycota</taxon>
        <taxon>Agaricomycotina</taxon>
        <taxon>Tremellomycetes</taxon>
        <taxon>Trichosporonales</taxon>
        <taxon>Trichosporonaceae</taxon>
        <taxon>Vanrija</taxon>
    </lineage>
</organism>
<dbReference type="Proteomes" id="UP000473826">
    <property type="component" value="Unassembled WGS sequence"/>
</dbReference>
<dbReference type="EMBL" id="QKWK01000002">
    <property type="protein sequence ID" value="TXT13306.1"/>
    <property type="molecule type" value="Genomic_DNA"/>
</dbReference>
<reference evidence="2 3" key="1">
    <citation type="journal article" date="2019" name="PLoS Genet.">
        <title>Convergent evolution of linked mating-type loci in basidiomycete fungi.</title>
        <authorList>
            <person name="Sun S."/>
            <person name="Coelho M.A."/>
            <person name="Heitman J."/>
            <person name="Nowrousian M."/>
        </authorList>
    </citation>
    <scope>NUCLEOTIDE SEQUENCE [LARGE SCALE GENOMIC DNA]</scope>
    <source>
        <strain evidence="2 3">CBS 4282</strain>
    </source>
</reference>
<accession>A0A7D8V3W3</accession>
<dbReference type="PANTHER" id="PTHR15237">
    <property type="entry name" value="DNA REPAIR PROTEIN RAD9"/>
    <property type="match status" value="1"/>
</dbReference>
<dbReference type="OrthoDB" id="60092at2759"/>
<dbReference type="GO" id="GO:0030896">
    <property type="term" value="C:checkpoint clamp complex"/>
    <property type="evidence" value="ECO:0007669"/>
    <property type="project" value="InterPro"/>
</dbReference>
<dbReference type="GO" id="GO:0000076">
    <property type="term" value="P:DNA replication checkpoint signaling"/>
    <property type="evidence" value="ECO:0007669"/>
    <property type="project" value="TreeGrafter"/>
</dbReference>
<keyword evidence="3" id="KW-1185">Reference proteome</keyword>
<dbReference type="PANTHER" id="PTHR15237:SF0">
    <property type="entry name" value="CELL CYCLE CHECKPOINT CONTROL PROTEIN"/>
    <property type="match status" value="1"/>
</dbReference>
<feature type="compositionally biased region" description="Acidic residues" evidence="1">
    <location>
        <begin position="437"/>
        <end position="454"/>
    </location>
</feature>
<dbReference type="InterPro" id="IPR046938">
    <property type="entry name" value="DNA_clamp_sf"/>
</dbReference>
<evidence type="ECO:0000313" key="2">
    <source>
        <dbReference type="EMBL" id="TXT13306.1"/>
    </source>
</evidence>
<dbReference type="Pfam" id="PF04139">
    <property type="entry name" value="Rad9"/>
    <property type="match status" value="1"/>
</dbReference>
<dbReference type="AlphaFoldDB" id="A0A7D8V3W3"/>
<feature type="compositionally biased region" description="Polar residues" evidence="1">
    <location>
        <begin position="410"/>
        <end position="420"/>
    </location>
</feature>
<proteinExistence type="predicted"/>
<protein>
    <recommendedName>
        <fullName evidence="4">DNA repair protein rad9</fullName>
    </recommendedName>
</protein>
<dbReference type="GO" id="GO:0031573">
    <property type="term" value="P:mitotic intra-S DNA damage checkpoint signaling"/>
    <property type="evidence" value="ECO:0007669"/>
    <property type="project" value="TreeGrafter"/>
</dbReference>
<feature type="compositionally biased region" description="Low complexity" evidence="1">
    <location>
        <begin position="354"/>
        <end position="372"/>
    </location>
</feature>
<name>A0A7D8V3W3_VANHU</name>
<dbReference type="GO" id="GO:0006281">
    <property type="term" value="P:DNA repair"/>
    <property type="evidence" value="ECO:0007669"/>
    <property type="project" value="TreeGrafter"/>
</dbReference>
<feature type="compositionally biased region" description="Polar residues" evidence="1">
    <location>
        <begin position="322"/>
        <end position="331"/>
    </location>
</feature>
<dbReference type="InterPro" id="IPR007268">
    <property type="entry name" value="Rad9/Ddc1"/>
</dbReference>
<feature type="region of interest" description="Disordered" evidence="1">
    <location>
        <begin position="437"/>
        <end position="597"/>
    </location>
</feature>
<dbReference type="GO" id="GO:0071479">
    <property type="term" value="P:cellular response to ionizing radiation"/>
    <property type="evidence" value="ECO:0007669"/>
    <property type="project" value="TreeGrafter"/>
</dbReference>
<sequence>MEASIKGDNIKNFVRLLQCAARYGDELCMHVNKETWELAVTNSSKSAYSLVTLQPAFFSKYRPLGSAAEQRRGIKCQLYVKASAVKEVERLDLKIHDPDAGLRAPADDEDEDDDIRVNQRSAQLELKLVYNHGGWRLWGQLTQGITKKHFLHLQASEFLRAVVDPDSTPSGFQISAKTLRDWFDHFTLAFTAPASNTSANVRGDTQLAWMLSQDEVRVKNLNGLAMNSLSTEITLDVAEFTNYEVVGGNGRVDLTLPMKEFKATLQLAEQFGMDLDFFFSEATQPMTISSICYGADKFGNDKQLFTLFFVVATSSCDAFASVTSTPSNGSSAKRKRESESVSVKTDVDAHGRMPSARPRPSSSRPRTSLSLTVEPPDRGPSQVSLMGANGLASQRSQREQPEPLFLPGPSQASQRMSQQEALEAAGMDDVDLEAMMEDADAEDLDDLGPGDEDDHVPADWGDVGEATFGAGLHAAQMSTPREVARAVESQTLRAPSQRVPSPVRPAPDQLQRRSTSPVKPPPLQRRSASPTKAGAVVENPAPPATRGRSEAPSRDRSASASRSRSRPRSDEDLGDDDDVPALGPTQGVTSNSSGHQVGHQLVLADLPVPQLL</sequence>
<feature type="compositionally biased region" description="Polar residues" evidence="1">
    <location>
        <begin position="586"/>
        <end position="595"/>
    </location>
</feature>
<gene>
    <name evidence="2" type="ORF">VHUM_00673</name>
</gene>
<evidence type="ECO:0000313" key="3">
    <source>
        <dbReference type="Proteomes" id="UP000473826"/>
    </source>
</evidence>
<feature type="region of interest" description="Disordered" evidence="1">
    <location>
        <begin position="322"/>
        <end position="423"/>
    </location>
</feature>
<evidence type="ECO:0008006" key="4">
    <source>
        <dbReference type="Google" id="ProtNLM"/>
    </source>
</evidence>
<feature type="compositionally biased region" description="Basic and acidic residues" evidence="1">
    <location>
        <begin position="547"/>
        <end position="557"/>
    </location>
</feature>
<evidence type="ECO:0000256" key="1">
    <source>
        <dbReference type="SAM" id="MobiDB-lite"/>
    </source>
</evidence>
<dbReference type="SUPFAM" id="SSF55979">
    <property type="entry name" value="DNA clamp"/>
    <property type="match status" value="1"/>
</dbReference>
<comment type="caution">
    <text evidence="2">The sequence shown here is derived from an EMBL/GenBank/DDBJ whole genome shotgun (WGS) entry which is preliminary data.</text>
</comment>